<name>A0A1G9V9N5_ALLAB</name>
<keyword evidence="1" id="KW-0732">Signal</keyword>
<dbReference type="AlphaFoldDB" id="A0A1G9V9N5"/>
<proteinExistence type="predicted"/>
<feature type="chain" id="PRO_5009245683" description="Alpha amylase inhibitor" evidence="1">
    <location>
        <begin position="28"/>
        <end position="96"/>
    </location>
</feature>
<dbReference type="EMBL" id="LT629701">
    <property type="protein sequence ID" value="SDM68777.1"/>
    <property type="molecule type" value="Genomic_DNA"/>
</dbReference>
<evidence type="ECO:0008006" key="4">
    <source>
        <dbReference type="Google" id="ProtNLM"/>
    </source>
</evidence>
<protein>
    <recommendedName>
        <fullName evidence="4">Alpha amylase inhibitor</fullName>
    </recommendedName>
</protein>
<reference evidence="2 3" key="1">
    <citation type="submission" date="2016-10" db="EMBL/GenBank/DDBJ databases">
        <authorList>
            <person name="de Groot N.N."/>
        </authorList>
    </citation>
    <scope>NUCLEOTIDE SEQUENCE [LARGE SCALE GENOMIC DNA]</scope>
    <source>
        <strain evidence="2 3">DSM 44149</strain>
    </source>
</reference>
<gene>
    <name evidence="2" type="ORF">SAMN04489726_2913</name>
</gene>
<evidence type="ECO:0000256" key="1">
    <source>
        <dbReference type="SAM" id="SignalP"/>
    </source>
</evidence>
<evidence type="ECO:0000313" key="3">
    <source>
        <dbReference type="Proteomes" id="UP000183376"/>
    </source>
</evidence>
<evidence type="ECO:0000313" key="2">
    <source>
        <dbReference type="EMBL" id="SDM68777.1"/>
    </source>
</evidence>
<sequence length="96" mass="9577">MRALMVLGASAVLSVGLMGVASPSAEALPTGCRAAKLAEVGISDCSGGTGLHRARAVCKNGSVVYGAWARVRVGSLAFCPNVGADSVSSVSVELRD</sequence>
<dbReference type="Proteomes" id="UP000183376">
    <property type="component" value="Chromosome I"/>
</dbReference>
<dbReference type="OrthoDB" id="9874444at2"/>
<feature type="signal peptide" evidence="1">
    <location>
        <begin position="1"/>
        <end position="27"/>
    </location>
</feature>
<accession>A0A1G9V9N5</accession>
<keyword evidence="3" id="KW-1185">Reference proteome</keyword>
<organism evidence="2 3">
    <name type="scientific">Allokutzneria albata</name>
    <name type="common">Kibdelosporangium albatum</name>
    <dbReference type="NCBI Taxonomy" id="211114"/>
    <lineage>
        <taxon>Bacteria</taxon>
        <taxon>Bacillati</taxon>
        <taxon>Actinomycetota</taxon>
        <taxon>Actinomycetes</taxon>
        <taxon>Pseudonocardiales</taxon>
        <taxon>Pseudonocardiaceae</taxon>
        <taxon>Allokutzneria</taxon>
    </lineage>
</organism>
<dbReference type="RefSeq" id="WP_052407316.1">
    <property type="nucleotide sequence ID" value="NZ_JOEF01000007.1"/>
</dbReference>